<comment type="caution">
    <text evidence="4">The sequence shown here is derived from an EMBL/GenBank/DDBJ whole genome shotgun (WGS) entry which is preliminary data.</text>
</comment>
<name>A0A1F8EAM5_9BACT</name>
<feature type="coiled-coil region" evidence="1">
    <location>
        <begin position="123"/>
        <end position="188"/>
    </location>
</feature>
<evidence type="ECO:0000256" key="1">
    <source>
        <dbReference type="SAM" id="Coils"/>
    </source>
</evidence>
<sequence>MDKNSLNIFNKVELVKLSSIEKEKMRAELLLFTEKHPVRNVDSIRHILQERSKSYISSFVEILTLKKILINKLQPMPIILIIALLVGGGTSFAAESALTGDVLYPVKVSVNEEVRGWFAVSSEAQAKWDARRVERRLEEAEKLAAEGRLNAEMRAQIESRLDGHSKAFEDQTKKIETEQNTNASLEINSDFEASLKAHEQVLSRIAAEKGNIRAEVESLLLEVRALLNTTVKARSNAEVKVSVEANGEFRSAAEGKLKAAENKISEARNFIEQMKSSVSASVSAQAEARLEVAESVVARGKAEIEAQTYGEAFASFQEAIRIAQEAKLLVDMNEKIELEMKIPDVDDDIEIKEETENESDQETSSEDSIEVESETEVKVDVGL</sequence>
<gene>
    <name evidence="4" type="ORF">A2735_03705</name>
</gene>
<feature type="compositionally biased region" description="Acidic residues" evidence="2">
    <location>
        <begin position="345"/>
        <end position="374"/>
    </location>
</feature>
<dbReference type="Pfam" id="PF18915">
    <property type="entry name" value="DUF5667"/>
    <property type="match status" value="1"/>
</dbReference>
<feature type="domain" description="DUF5667" evidence="3">
    <location>
        <begin position="97"/>
        <end position="190"/>
    </location>
</feature>
<dbReference type="EMBL" id="MGJA01000010">
    <property type="protein sequence ID" value="OGM97677.1"/>
    <property type="molecule type" value="Genomic_DNA"/>
</dbReference>
<dbReference type="InterPro" id="IPR043725">
    <property type="entry name" value="DUF5667"/>
</dbReference>
<dbReference type="Proteomes" id="UP000178520">
    <property type="component" value="Unassembled WGS sequence"/>
</dbReference>
<proteinExistence type="predicted"/>
<feature type="region of interest" description="Disordered" evidence="2">
    <location>
        <begin position="342"/>
        <end position="383"/>
    </location>
</feature>
<evidence type="ECO:0000256" key="2">
    <source>
        <dbReference type="SAM" id="MobiDB-lite"/>
    </source>
</evidence>
<evidence type="ECO:0000259" key="3">
    <source>
        <dbReference type="Pfam" id="PF18915"/>
    </source>
</evidence>
<keyword evidence="1" id="KW-0175">Coiled coil</keyword>
<organism evidence="4 5">
    <name type="scientific">Candidatus Yanofskybacteria bacterium RIFCSPHIGHO2_01_FULL_41_21</name>
    <dbReference type="NCBI Taxonomy" id="1802660"/>
    <lineage>
        <taxon>Bacteria</taxon>
        <taxon>Candidatus Yanofskyibacteriota</taxon>
    </lineage>
</organism>
<dbReference type="AlphaFoldDB" id="A0A1F8EAM5"/>
<reference evidence="4 5" key="1">
    <citation type="journal article" date="2016" name="Nat. Commun.">
        <title>Thousands of microbial genomes shed light on interconnected biogeochemical processes in an aquifer system.</title>
        <authorList>
            <person name="Anantharaman K."/>
            <person name="Brown C.T."/>
            <person name="Hug L.A."/>
            <person name="Sharon I."/>
            <person name="Castelle C.J."/>
            <person name="Probst A.J."/>
            <person name="Thomas B.C."/>
            <person name="Singh A."/>
            <person name="Wilkins M.J."/>
            <person name="Karaoz U."/>
            <person name="Brodie E.L."/>
            <person name="Williams K.H."/>
            <person name="Hubbard S.S."/>
            <person name="Banfield J.F."/>
        </authorList>
    </citation>
    <scope>NUCLEOTIDE SEQUENCE [LARGE SCALE GENOMIC DNA]</scope>
</reference>
<protein>
    <recommendedName>
        <fullName evidence="3">DUF5667 domain-containing protein</fullName>
    </recommendedName>
</protein>
<evidence type="ECO:0000313" key="4">
    <source>
        <dbReference type="EMBL" id="OGM97677.1"/>
    </source>
</evidence>
<feature type="coiled-coil region" evidence="1">
    <location>
        <begin position="250"/>
        <end position="277"/>
    </location>
</feature>
<accession>A0A1F8EAM5</accession>
<evidence type="ECO:0000313" key="5">
    <source>
        <dbReference type="Proteomes" id="UP000178520"/>
    </source>
</evidence>